<proteinExistence type="predicted"/>
<dbReference type="AlphaFoldDB" id="A0A9E9KTK5"/>
<protein>
    <submittedName>
        <fullName evidence="1">Uncharacterized protein</fullName>
    </submittedName>
</protein>
<accession>A0A9E9KTK5</accession>
<geneLocation type="plasmid" evidence="1">
    <name>pJ14577</name>
</geneLocation>
<dbReference type="RefSeq" id="WP_011039852.1">
    <property type="nucleotide sequence ID" value="NZ_CP114206.1"/>
</dbReference>
<reference evidence="1" key="1">
    <citation type="submission" date="2022-11" db="EMBL/GenBank/DDBJ databases">
        <authorList>
            <person name="Hao Y."/>
        </authorList>
    </citation>
    <scope>NUCLEOTIDE SEQUENCE</scope>
    <source>
        <strain evidence="1">J-18004577</strain>
        <plasmid evidence="1">pJ14577</plasmid>
    </source>
</reference>
<gene>
    <name evidence="1" type="ORF">OS905_00765</name>
</gene>
<sequence length="109" mass="12111">MNMTTHQETLAALIDALEWIDAVPSDVPLPSMPGFDRDSVNELVERARQEIKQGVEVTFYLPGTYQTSCEEGEKYLCPQEVEEAIMTAGSNVGQQCRASWTEILGGKCR</sequence>
<keyword evidence="1" id="KW-0614">Plasmid</keyword>
<name>A0A9E9KTK5_9ESCH</name>
<dbReference type="EMBL" id="CP114206">
    <property type="protein sequence ID" value="WAT94277.1"/>
    <property type="molecule type" value="Genomic_DNA"/>
</dbReference>
<evidence type="ECO:0000313" key="1">
    <source>
        <dbReference type="EMBL" id="WAT94277.1"/>
    </source>
</evidence>
<organism evidence="1">
    <name type="scientific">Escherichia sp. J-18004577</name>
    <dbReference type="NCBI Taxonomy" id="2996464"/>
    <lineage>
        <taxon>Bacteria</taxon>
        <taxon>Pseudomonadati</taxon>
        <taxon>Pseudomonadota</taxon>
        <taxon>Gammaproteobacteria</taxon>
        <taxon>Enterobacterales</taxon>
        <taxon>Enterobacteriaceae</taxon>
        <taxon>Escherichia</taxon>
    </lineage>
</organism>